<evidence type="ECO:0000259" key="3">
    <source>
        <dbReference type="Pfam" id="PF03061"/>
    </source>
</evidence>
<dbReference type="InterPro" id="IPR006683">
    <property type="entry name" value="Thioestr_dom"/>
</dbReference>
<keyword evidence="2" id="KW-0378">Hydrolase</keyword>
<gene>
    <name evidence="4" type="ORF">COCSADRAFT_68314</name>
</gene>
<organism evidence="4 5">
    <name type="scientific">Cochliobolus sativus (strain ND90Pr / ATCC 201652)</name>
    <name type="common">Common root rot and spot blotch fungus</name>
    <name type="synonym">Bipolaris sorokiniana</name>
    <dbReference type="NCBI Taxonomy" id="665912"/>
    <lineage>
        <taxon>Eukaryota</taxon>
        <taxon>Fungi</taxon>
        <taxon>Dikarya</taxon>
        <taxon>Ascomycota</taxon>
        <taxon>Pezizomycotina</taxon>
        <taxon>Dothideomycetes</taxon>
        <taxon>Pleosporomycetidae</taxon>
        <taxon>Pleosporales</taxon>
        <taxon>Pleosporineae</taxon>
        <taxon>Pleosporaceae</taxon>
        <taxon>Bipolaris</taxon>
    </lineage>
</organism>
<name>M2SNT6_COCSN</name>
<dbReference type="RefSeq" id="XP_007700929.1">
    <property type="nucleotide sequence ID" value="XM_007702739.1"/>
</dbReference>
<evidence type="ECO:0000256" key="2">
    <source>
        <dbReference type="ARBA" id="ARBA00022801"/>
    </source>
</evidence>
<dbReference type="Pfam" id="PF03061">
    <property type="entry name" value="4HBT"/>
    <property type="match status" value="1"/>
</dbReference>
<dbReference type="Proteomes" id="UP000016934">
    <property type="component" value="Unassembled WGS sequence"/>
</dbReference>
<proteinExistence type="inferred from homology"/>
<dbReference type="HOGENOM" id="CLU_089876_1_2_1"/>
<reference evidence="5" key="2">
    <citation type="journal article" date="2013" name="PLoS Genet.">
        <title>Comparative genome structure, secondary metabolite, and effector coding capacity across Cochliobolus pathogens.</title>
        <authorList>
            <person name="Condon B.J."/>
            <person name="Leng Y."/>
            <person name="Wu D."/>
            <person name="Bushley K.E."/>
            <person name="Ohm R.A."/>
            <person name="Otillar R."/>
            <person name="Martin J."/>
            <person name="Schackwitz W."/>
            <person name="Grimwood J."/>
            <person name="MohdZainudin N."/>
            <person name="Xue C."/>
            <person name="Wang R."/>
            <person name="Manning V.A."/>
            <person name="Dhillon B."/>
            <person name="Tu Z.J."/>
            <person name="Steffenson B.J."/>
            <person name="Salamov A."/>
            <person name="Sun H."/>
            <person name="Lowry S."/>
            <person name="LaButti K."/>
            <person name="Han J."/>
            <person name="Copeland A."/>
            <person name="Lindquist E."/>
            <person name="Barry K."/>
            <person name="Schmutz J."/>
            <person name="Baker S.E."/>
            <person name="Ciuffetti L.M."/>
            <person name="Grigoriev I.V."/>
            <person name="Zhong S."/>
            <person name="Turgeon B.G."/>
        </authorList>
    </citation>
    <scope>NUCLEOTIDE SEQUENCE [LARGE SCALE GENOMIC DNA]</scope>
    <source>
        <strain evidence="5">ND90Pr / ATCC 201652</strain>
    </source>
</reference>
<dbReference type="SUPFAM" id="SSF54637">
    <property type="entry name" value="Thioesterase/thiol ester dehydrase-isomerase"/>
    <property type="match status" value="1"/>
</dbReference>
<feature type="non-terminal residue" evidence="4">
    <location>
        <position position="102"/>
    </location>
</feature>
<keyword evidence="5" id="KW-1185">Reference proteome</keyword>
<dbReference type="OMA" id="QGWWEFG"/>
<dbReference type="EMBL" id="KB445644">
    <property type="protein sequence ID" value="EMD63965.1"/>
    <property type="molecule type" value="Genomic_DNA"/>
</dbReference>
<dbReference type="STRING" id="665912.M2SNT6"/>
<reference evidence="4 5" key="1">
    <citation type="journal article" date="2012" name="PLoS Pathog.">
        <title>Diverse lifestyles and strategies of plant pathogenesis encoded in the genomes of eighteen Dothideomycetes fungi.</title>
        <authorList>
            <person name="Ohm R.A."/>
            <person name="Feau N."/>
            <person name="Henrissat B."/>
            <person name="Schoch C.L."/>
            <person name="Horwitz B.A."/>
            <person name="Barry K.W."/>
            <person name="Condon B.J."/>
            <person name="Copeland A.C."/>
            <person name="Dhillon B."/>
            <person name="Glaser F."/>
            <person name="Hesse C.N."/>
            <person name="Kosti I."/>
            <person name="LaButti K."/>
            <person name="Lindquist E.A."/>
            <person name="Lucas S."/>
            <person name="Salamov A.A."/>
            <person name="Bradshaw R.E."/>
            <person name="Ciuffetti L."/>
            <person name="Hamelin R.C."/>
            <person name="Kema G.H.J."/>
            <person name="Lawrence C."/>
            <person name="Scott J.A."/>
            <person name="Spatafora J.W."/>
            <person name="Turgeon B.G."/>
            <person name="de Wit P.J.G.M."/>
            <person name="Zhong S."/>
            <person name="Goodwin S.B."/>
            <person name="Grigoriev I.V."/>
        </authorList>
    </citation>
    <scope>NUCLEOTIDE SEQUENCE [LARGE SCALE GENOMIC DNA]</scope>
    <source>
        <strain evidence="5">ND90Pr / ATCC 201652</strain>
    </source>
</reference>
<comment type="similarity">
    <text evidence="1">Belongs to the thioesterase PaaI family.</text>
</comment>
<dbReference type="PANTHER" id="PTHR21660:SF1">
    <property type="entry name" value="ACYL-COENZYME A THIOESTERASE 13"/>
    <property type="match status" value="1"/>
</dbReference>
<dbReference type="KEGG" id="bsc:COCSADRAFT_68314"/>
<dbReference type="InterPro" id="IPR039298">
    <property type="entry name" value="ACOT13"/>
</dbReference>
<evidence type="ECO:0000313" key="5">
    <source>
        <dbReference type="Proteomes" id="UP000016934"/>
    </source>
</evidence>
<dbReference type="eggNOG" id="KOG3328">
    <property type="taxonomic scope" value="Eukaryota"/>
</dbReference>
<dbReference type="GeneID" id="19140450"/>
<dbReference type="PANTHER" id="PTHR21660">
    <property type="entry name" value="THIOESTERASE SUPERFAMILY MEMBER-RELATED"/>
    <property type="match status" value="1"/>
</dbReference>
<dbReference type="Gene3D" id="3.10.129.10">
    <property type="entry name" value="Hotdog Thioesterase"/>
    <property type="match status" value="1"/>
</dbReference>
<accession>M2SNT6</accession>
<dbReference type="AlphaFoldDB" id="M2SNT6"/>
<dbReference type="GO" id="GO:0047617">
    <property type="term" value="F:fatty acyl-CoA hydrolase activity"/>
    <property type="evidence" value="ECO:0007669"/>
    <property type="project" value="InterPro"/>
</dbReference>
<evidence type="ECO:0000313" key="4">
    <source>
        <dbReference type="EMBL" id="EMD63965.1"/>
    </source>
</evidence>
<protein>
    <recommendedName>
        <fullName evidence="3">Thioesterase domain-containing protein</fullName>
    </recommendedName>
</protein>
<feature type="domain" description="Thioesterase" evidence="3">
    <location>
        <begin position="14"/>
        <end position="89"/>
    </location>
</feature>
<dbReference type="CDD" id="cd03443">
    <property type="entry name" value="PaaI_thioesterase"/>
    <property type="match status" value="1"/>
</dbReference>
<dbReference type="InterPro" id="IPR029069">
    <property type="entry name" value="HotDog_dom_sf"/>
</dbReference>
<sequence length="102" mass="11018">IFELEVIPQLCNPMNNMHGGAMALLADMTTTMAGAPIARQGWWEFGGVSRTLSVTYVRPALLGTTIVVTCVLRSVSSRMSVIQFIARDKVTGKLLALAEHGK</sequence>
<feature type="non-terminal residue" evidence="4">
    <location>
        <position position="1"/>
    </location>
</feature>
<evidence type="ECO:0000256" key="1">
    <source>
        <dbReference type="ARBA" id="ARBA00008324"/>
    </source>
</evidence>
<dbReference type="OrthoDB" id="2831072at2759"/>